<organism evidence="1 2">
    <name type="scientific">Tribonema minus</name>
    <dbReference type="NCBI Taxonomy" id="303371"/>
    <lineage>
        <taxon>Eukaryota</taxon>
        <taxon>Sar</taxon>
        <taxon>Stramenopiles</taxon>
        <taxon>Ochrophyta</taxon>
        <taxon>PX clade</taxon>
        <taxon>Xanthophyceae</taxon>
        <taxon>Tribonematales</taxon>
        <taxon>Tribonemataceae</taxon>
        <taxon>Tribonema</taxon>
    </lineage>
</organism>
<sequence>MHACGCSCNDDVEHDSLHRSCASRWTRSTAWRTSSRLILAECGALSQPIPALRADFVKLPAGAATTVGKILFNKLEALSSAAATTAATGAVCVVRQAPVRGGPSSCGRAAQVEPQPGDSVKKKEAWQALASSLPVRVPVDRDAEGRACLGDVPIRTAAQLACAPSTRTSHQIPDVAARIMNLVATISMVLALAPPTAALGSNKCPGDNGMDCNTSTTSTY</sequence>
<dbReference type="EMBL" id="JAFCMP010000286">
    <property type="protein sequence ID" value="KAG5181890.1"/>
    <property type="molecule type" value="Genomic_DNA"/>
</dbReference>
<evidence type="ECO:0000313" key="1">
    <source>
        <dbReference type="EMBL" id="KAG5181890.1"/>
    </source>
</evidence>
<dbReference type="OrthoDB" id="19141at2759"/>
<proteinExistence type="predicted"/>
<protein>
    <submittedName>
        <fullName evidence="1">Uncharacterized protein</fullName>
    </submittedName>
</protein>
<accession>A0A835YUY8</accession>
<evidence type="ECO:0000313" key="2">
    <source>
        <dbReference type="Proteomes" id="UP000664859"/>
    </source>
</evidence>
<dbReference type="AlphaFoldDB" id="A0A835YUY8"/>
<reference evidence="1" key="1">
    <citation type="submission" date="2021-02" db="EMBL/GenBank/DDBJ databases">
        <title>First Annotated Genome of the Yellow-green Alga Tribonema minus.</title>
        <authorList>
            <person name="Mahan K.M."/>
        </authorList>
    </citation>
    <scope>NUCLEOTIDE SEQUENCE</scope>
    <source>
        <strain evidence="1">UTEX B ZZ1240</strain>
    </source>
</reference>
<dbReference type="Proteomes" id="UP000664859">
    <property type="component" value="Unassembled WGS sequence"/>
</dbReference>
<comment type="caution">
    <text evidence="1">The sequence shown here is derived from an EMBL/GenBank/DDBJ whole genome shotgun (WGS) entry which is preliminary data.</text>
</comment>
<name>A0A835YUY8_9STRA</name>
<keyword evidence="2" id="KW-1185">Reference proteome</keyword>
<gene>
    <name evidence="1" type="ORF">JKP88DRAFT_256040</name>
</gene>